<proteinExistence type="inferred from homology"/>
<keyword evidence="3" id="KW-0808">Transferase</keyword>
<keyword evidence="8" id="KW-1185">Reference proteome</keyword>
<reference evidence="7 8" key="2">
    <citation type="submission" date="2024-05" db="EMBL/GenBank/DDBJ databases">
        <authorList>
            <person name="Chen Y."/>
            <person name="Shah S."/>
            <person name="Dougan E. K."/>
            <person name="Thang M."/>
            <person name="Chan C."/>
        </authorList>
    </citation>
    <scope>NUCLEOTIDE SEQUENCE [LARGE SCALE GENOMIC DNA]</scope>
</reference>
<gene>
    <name evidence="6" type="ORF">C1SCF055_LOCUS32853</name>
</gene>
<keyword evidence="4" id="KW-0479">Metal-binding</keyword>
<feature type="region of interest" description="Disordered" evidence="5">
    <location>
        <begin position="648"/>
        <end position="669"/>
    </location>
</feature>
<dbReference type="EMBL" id="CAMXCT010004002">
    <property type="protein sequence ID" value="CAI4007288.1"/>
    <property type="molecule type" value="Genomic_DNA"/>
</dbReference>
<dbReference type="GO" id="GO:0046872">
    <property type="term" value="F:metal ion binding"/>
    <property type="evidence" value="ECO:0007669"/>
    <property type="project" value="UniProtKB-KW"/>
</dbReference>
<dbReference type="Pfam" id="PF01501">
    <property type="entry name" value="Glyco_transf_8"/>
    <property type="match status" value="1"/>
</dbReference>
<dbReference type="EMBL" id="CAMXCT030004002">
    <property type="protein sequence ID" value="CAL4794600.1"/>
    <property type="molecule type" value="Genomic_DNA"/>
</dbReference>
<dbReference type="Proteomes" id="UP001152797">
    <property type="component" value="Unassembled WGS sequence"/>
</dbReference>
<dbReference type="GO" id="GO:0005794">
    <property type="term" value="C:Golgi apparatus"/>
    <property type="evidence" value="ECO:0007669"/>
    <property type="project" value="TreeGrafter"/>
</dbReference>
<keyword evidence="2" id="KW-0328">Glycosyltransferase</keyword>
<evidence type="ECO:0000313" key="8">
    <source>
        <dbReference type="Proteomes" id="UP001152797"/>
    </source>
</evidence>
<dbReference type="InterPro" id="IPR050748">
    <property type="entry name" value="Glycosyltrans_8_dom-fam"/>
</dbReference>
<sequence>MWAAAMCFATRTVLSNAAENPRLVVAEKHASELDLKCESYEDGVDWAEVRRLLFVFLARPSEDHEFLNPLLALGRTPTDCYIGLCCLGYLAMIFMNHEKRSTALVNTLFGSVPLWDQIPLSYWDTIHSRWPIFGLLEIVGTLVRKDPELSSRGDDGCCDFFDQDMEQVFQDVLTEHLASGAVVRASASTRYLAESFSRCSFGKASAYLALAERFLQVESPVLTQASKDFMALGEAQLDRCAVGRNVTIFEQMLSLWPFWGLLRRVEADGRVQLPSEKLRVPPEYVSPTLRPVAALHHPEGARQLHGSPRTKPARAVFEQEAELGPEPMEPTESRSCEARDVHVALSGDGRHMEGLLAVIQSLILGTKFAKRVCVHVFALQIELTGLLAAFRCSFQTRLQKGQGENNFLIDGVAVAVHIFSEAEVLSADLVVDEGVTAETGDLNAPHNFVRFYLGRWIRADRIIYLDTDVIVKGDVRWLKDVKNGPYTEVCELHDLAFSSRSEAVLAAVPRRHLPLSFYLKVFSPKMPIWVPSSAPSFNAGVMVIDMKRWEHLKVTEQVLLWAKQNGAGRDLWRHGSQPPLLLLLYDRVEWIPDVWNVDGRWVDSGVAVLFDVDKEERNPKDQVDGSYQESVVNDEIDNRDTNGYKAWAMETAGPRRPSKTPRSFTGLDR</sequence>
<reference evidence="6" key="1">
    <citation type="submission" date="2022-10" db="EMBL/GenBank/DDBJ databases">
        <authorList>
            <person name="Chen Y."/>
            <person name="Dougan E. K."/>
            <person name="Chan C."/>
            <person name="Rhodes N."/>
            <person name="Thang M."/>
        </authorList>
    </citation>
    <scope>NUCLEOTIDE SEQUENCE</scope>
</reference>
<evidence type="ECO:0000256" key="4">
    <source>
        <dbReference type="ARBA" id="ARBA00022723"/>
    </source>
</evidence>
<dbReference type="InterPro" id="IPR029044">
    <property type="entry name" value="Nucleotide-diphossugar_trans"/>
</dbReference>
<dbReference type="GO" id="GO:0016757">
    <property type="term" value="F:glycosyltransferase activity"/>
    <property type="evidence" value="ECO:0007669"/>
    <property type="project" value="UniProtKB-KW"/>
</dbReference>
<protein>
    <submittedName>
        <fullName evidence="7">Probable galacturonosyltransferase-like 9 (Lik e glycosyl transferase 8)</fullName>
    </submittedName>
</protein>
<dbReference type="EMBL" id="CAMXCT020004002">
    <property type="protein sequence ID" value="CAL1160663.1"/>
    <property type="molecule type" value="Genomic_DNA"/>
</dbReference>
<dbReference type="InterPro" id="IPR002495">
    <property type="entry name" value="Glyco_trans_8"/>
</dbReference>
<evidence type="ECO:0000256" key="3">
    <source>
        <dbReference type="ARBA" id="ARBA00022679"/>
    </source>
</evidence>
<evidence type="ECO:0000256" key="1">
    <source>
        <dbReference type="ARBA" id="ARBA00006351"/>
    </source>
</evidence>
<dbReference type="OrthoDB" id="425144at2759"/>
<dbReference type="PANTHER" id="PTHR13778">
    <property type="entry name" value="GLYCOSYLTRANSFERASE 8 DOMAIN-CONTAINING PROTEIN"/>
    <property type="match status" value="1"/>
</dbReference>
<comment type="similarity">
    <text evidence="1">Belongs to the glycosyltransferase 8 family.</text>
</comment>
<dbReference type="AlphaFoldDB" id="A0A9P1GBX8"/>
<dbReference type="PANTHER" id="PTHR13778:SF47">
    <property type="entry name" value="LIPOPOLYSACCHARIDE 1,3-GALACTOSYLTRANSFERASE"/>
    <property type="match status" value="1"/>
</dbReference>
<accession>A0A9P1GBX8</accession>
<evidence type="ECO:0000256" key="5">
    <source>
        <dbReference type="SAM" id="MobiDB-lite"/>
    </source>
</evidence>
<evidence type="ECO:0000313" key="6">
    <source>
        <dbReference type="EMBL" id="CAI4007288.1"/>
    </source>
</evidence>
<name>A0A9P1GBX8_9DINO</name>
<evidence type="ECO:0000256" key="2">
    <source>
        <dbReference type="ARBA" id="ARBA00022676"/>
    </source>
</evidence>
<organism evidence="6">
    <name type="scientific">Cladocopium goreaui</name>
    <dbReference type="NCBI Taxonomy" id="2562237"/>
    <lineage>
        <taxon>Eukaryota</taxon>
        <taxon>Sar</taxon>
        <taxon>Alveolata</taxon>
        <taxon>Dinophyceae</taxon>
        <taxon>Suessiales</taxon>
        <taxon>Symbiodiniaceae</taxon>
        <taxon>Cladocopium</taxon>
    </lineage>
</organism>
<evidence type="ECO:0000313" key="7">
    <source>
        <dbReference type="EMBL" id="CAL4794600.1"/>
    </source>
</evidence>
<comment type="caution">
    <text evidence="6">The sequence shown here is derived from an EMBL/GenBank/DDBJ whole genome shotgun (WGS) entry which is preliminary data.</text>
</comment>
<dbReference type="SUPFAM" id="SSF53448">
    <property type="entry name" value="Nucleotide-diphospho-sugar transferases"/>
    <property type="match status" value="1"/>
</dbReference>
<dbReference type="Gene3D" id="3.90.550.10">
    <property type="entry name" value="Spore Coat Polysaccharide Biosynthesis Protein SpsA, Chain A"/>
    <property type="match status" value="1"/>
</dbReference>